<dbReference type="PANTHER" id="PTHR24421">
    <property type="entry name" value="NITRATE/NITRITE SENSOR PROTEIN NARX-RELATED"/>
    <property type="match status" value="1"/>
</dbReference>
<keyword evidence="7" id="KW-0067">ATP-binding</keyword>
<evidence type="ECO:0000259" key="11">
    <source>
        <dbReference type="Pfam" id="PF02518"/>
    </source>
</evidence>
<dbReference type="PANTHER" id="PTHR24421:SF10">
    <property type="entry name" value="NITRATE_NITRITE SENSOR PROTEIN NARQ"/>
    <property type="match status" value="1"/>
</dbReference>
<keyword evidence="14" id="KW-1185">Reference proteome</keyword>
<evidence type="ECO:0000256" key="3">
    <source>
        <dbReference type="ARBA" id="ARBA00022553"/>
    </source>
</evidence>
<dbReference type="Pfam" id="PF07730">
    <property type="entry name" value="HisKA_3"/>
    <property type="match status" value="1"/>
</dbReference>
<evidence type="ECO:0000313" key="14">
    <source>
        <dbReference type="Proteomes" id="UP001519363"/>
    </source>
</evidence>
<accession>A0ABS5A9D3</accession>
<keyword evidence="6 13" id="KW-0418">Kinase</keyword>
<dbReference type="InterPro" id="IPR011712">
    <property type="entry name" value="Sig_transdc_His_kin_sub3_dim/P"/>
</dbReference>
<feature type="coiled-coil region" evidence="9">
    <location>
        <begin position="146"/>
        <end position="180"/>
    </location>
</feature>
<evidence type="ECO:0000256" key="7">
    <source>
        <dbReference type="ARBA" id="ARBA00022840"/>
    </source>
</evidence>
<protein>
    <recommendedName>
        <fullName evidence="2">histidine kinase</fullName>
        <ecNumber evidence="2">2.7.13.3</ecNumber>
    </recommendedName>
</protein>
<organism evidence="13 14">
    <name type="scientific">Crossiella equi</name>
    <dbReference type="NCBI Taxonomy" id="130796"/>
    <lineage>
        <taxon>Bacteria</taxon>
        <taxon>Bacillati</taxon>
        <taxon>Actinomycetota</taxon>
        <taxon>Actinomycetes</taxon>
        <taxon>Pseudonocardiales</taxon>
        <taxon>Pseudonocardiaceae</taxon>
        <taxon>Crossiella</taxon>
    </lineage>
</organism>
<dbReference type="RefSeq" id="WP_086784910.1">
    <property type="nucleotide sequence ID" value="NZ_JAGIOO010000001.1"/>
</dbReference>
<evidence type="ECO:0000256" key="1">
    <source>
        <dbReference type="ARBA" id="ARBA00000085"/>
    </source>
</evidence>
<keyword evidence="4" id="KW-0808">Transferase</keyword>
<keyword evidence="8" id="KW-0902">Two-component regulatory system</keyword>
<name>A0ABS5A9D3_9PSEU</name>
<comment type="caution">
    <text evidence="13">The sequence shown here is derived from an EMBL/GenBank/DDBJ whole genome shotgun (WGS) entry which is preliminary data.</text>
</comment>
<feature type="transmembrane region" description="Helical" evidence="10">
    <location>
        <begin position="95"/>
        <end position="114"/>
    </location>
</feature>
<evidence type="ECO:0000313" key="13">
    <source>
        <dbReference type="EMBL" id="MBP2472345.1"/>
    </source>
</evidence>
<feature type="domain" description="Signal transduction histidine kinase subgroup 3 dimerisation and phosphoacceptor" evidence="12">
    <location>
        <begin position="178"/>
        <end position="241"/>
    </location>
</feature>
<evidence type="ECO:0000256" key="10">
    <source>
        <dbReference type="SAM" id="Phobius"/>
    </source>
</evidence>
<dbReference type="GO" id="GO:0016301">
    <property type="term" value="F:kinase activity"/>
    <property type="evidence" value="ECO:0007669"/>
    <property type="project" value="UniProtKB-KW"/>
</dbReference>
<dbReference type="EMBL" id="JAGIOO010000001">
    <property type="protein sequence ID" value="MBP2472345.1"/>
    <property type="molecule type" value="Genomic_DNA"/>
</dbReference>
<evidence type="ECO:0000256" key="6">
    <source>
        <dbReference type="ARBA" id="ARBA00022777"/>
    </source>
</evidence>
<dbReference type="InterPro" id="IPR036890">
    <property type="entry name" value="HATPase_C_sf"/>
</dbReference>
<feature type="transmembrane region" description="Helical" evidence="10">
    <location>
        <begin position="126"/>
        <end position="146"/>
    </location>
</feature>
<evidence type="ECO:0000256" key="9">
    <source>
        <dbReference type="SAM" id="Coils"/>
    </source>
</evidence>
<keyword evidence="10" id="KW-0812">Transmembrane</keyword>
<dbReference type="EC" id="2.7.13.3" evidence="2"/>
<feature type="transmembrane region" description="Helical" evidence="10">
    <location>
        <begin position="66"/>
        <end position="89"/>
    </location>
</feature>
<dbReference type="Gene3D" id="3.30.565.10">
    <property type="entry name" value="Histidine kinase-like ATPase, C-terminal domain"/>
    <property type="match status" value="1"/>
</dbReference>
<dbReference type="InterPro" id="IPR050482">
    <property type="entry name" value="Sensor_HK_TwoCompSys"/>
</dbReference>
<dbReference type="Proteomes" id="UP001519363">
    <property type="component" value="Unassembled WGS sequence"/>
</dbReference>
<evidence type="ECO:0000259" key="12">
    <source>
        <dbReference type="Pfam" id="PF07730"/>
    </source>
</evidence>
<keyword evidence="3" id="KW-0597">Phosphoprotein</keyword>
<proteinExistence type="predicted"/>
<dbReference type="Gene3D" id="1.20.5.1930">
    <property type="match status" value="1"/>
</dbReference>
<dbReference type="CDD" id="cd16917">
    <property type="entry name" value="HATPase_UhpB-NarQ-NarX-like"/>
    <property type="match status" value="1"/>
</dbReference>
<evidence type="ECO:0000256" key="4">
    <source>
        <dbReference type="ARBA" id="ARBA00022679"/>
    </source>
</evidence>
<dbReference type="InterPro" id="IPR003594">
    <property type="entry name" value="HATPase_dom"/>
</dbReference>
<sequence length="379" mass="41100">MRWYQRVWRTWWDGRVELLVLDLVLTGGMLFFDLWGTRSAQNQSAYPVAIAALTAAMLMRRRYPLVLLVVGLVGMYFGLTLLPITVGMYSVAARFGVHLVTLGIGVVAVVATGLDMTFGDGEFDLVPFTIQLGLFFLAPTLGGLWMHQRAAVLQLLRERAEEAERNRTLLAEQAVSAERRRIAREMHDVVAHRVTAIALQAGALSVRAPDAQTEQSAETIRQVSVTALDELRGILKVLREDGGDEEPERRAGTGMLASVRELVEDVVAGGGQVSLTLPDPMPEVPIPIGRAAYRVVQEALTNAGKHAPGAPVVVVVTAEEDELVVRVTNRRTATGAAVPGSGYGLVGMRERVDLADGALTVGPLGEQFQVLARFPMEAM</sequence>
<keyword evidence="9" id="KW-0175">Coiled coil</keyword>
<evidence type="ECO:0000256" key="2">
    <source>
        <dbReference type="ARBA" id="ARBA00012438"/>
    </source>
</evidence>
<evidence type="ECO:0000256" key="8">
    <source>
        <dbReference type="ARBA" id="ARBA00023012"/>
    </source>
</evidence>
<gene>
    <name evidence="13" type="ORF">JOF53_001217</name>
</gene>
<keyword evidence="10" id="KW-1133">Transmembrane helix</keyword>
<keyword evidence="5" id="KW-0547">Nucleotide-binding</keyword>
<keyword evidence="10" id="KW-0472">Membrane</keyword>
<feature type="domain" description="Histidine kinase/HSP90-like ATPase" evidence="11">
    <location>
        <begin position="291"/>
        <end position="375"/>
    </location>
</feature>
<dbReference type="Pfam" id="PF02518">
    <property type="entry name" value="HATPase_c"/>
    <property type="match status" value="1"/>
</dbReference>
<evidence type="ECO:0000256" key="5">
    <source>
        <dbReference type="ARBA" id="ARBA00022741"/>
    </source>
</evidence>
<comment type="catalytic activity">
    <reaction evidence="1">
        <text>ATP + protein L-histidine = ADP + protein N-phospho-L-histidine.</text>
        <dbReference type="EC" id="2.7.13.3"/>
    </reaction>
</comment>
<dbReference type="SUPFAM" id="SSF55874">
    <property type="entry name" value="ATPase domain of HSP90 chaperone/DNA topoisomerase II/histidine kinase"/>
    <property type="match status" value="1"/>
</dbReference>
<reference evidence="13 14" key="1">
    <citation type="submission" date="2021-03" db="EMBL/GenBank/DDBJ databases">
        <title>Sequencing the genomes of 1000 actinobacteria strains.</title>
        <authorList>
            <person name="Klenk H.-P."/>
        </authorList>
    </citation>
    <scope>NUCLEOTIDE SEQUENCE [LARGE SCALE GENOMIC DNA]</scope>
    <source>
        <strain evidence="13 14">DSM 44580</strain>
    </source>
</reference>